<dbReference type="EMBL" id="JAWQEG010000987">
    <property type="protein sequence ID" value="KAK3883502.1"/>
    <property type="molecule type" value="Genomic_DNA"/>
</dbReference>
<evidence type="ECO:0000313" key="3">
    <source>
        <dbReference type="EMBL" id="KAK3883486.1"/>
    </source>
</evidence>
<sequence length="129" mass="14653">MLFRTRSFGATEEQLVQLNYQRIRPVLECPVLASLSHKCTTNHPGMCAESAMTHHPQWPLQQLACNLYQVWAAFAGKQEKPTYHQLRGKTKEKRPPEPPPTTSTNPDIVKKYRLLETGRTATISTPSHT</sequence>
<feature type="region of interest" description="Disordered" evidence="1">
    <location>
        <begin position="81"/>
        <end position="111"/>
    </location>
</feature>
<proteinExistence type="predicted"/>
<evidence type="ECO:0000313" key="2">
    <source>
        <dbReference type="EMBL" id="KAK3878736.1"/>
    </source>
</evidence>
<protein>
    <submittedName>
        <fullName evidence="3">Uncharacterized protein</fullName>
    </submittedName>
</protein>
<dbReference type="EMBL" id="JAWQEG010001524">
    <property type="protein sequence ID" value="KAK3878736.1"/>
    <property type="molecule type" value="Genomic_DNA"/>
</dbReference>
<dbReference type="Proteomes" id="UP001286313">
    <property type="component" value="Unassembled WGS sequence"/>
</dbReference>
<organism evidence="3 5">
    <name type="scientific">Petrolisthes cinctipes</name>
    <name type="common">Flat porcelain crab</name>
    <dbReference type="NCBI Taxonomy" id="88211"/>
    <lineage>
        <taxon>Eukaryota</taxon>
        <taxon>Metazoa</taxon>
        <taxon>Ecdysozoa</taxon>
        <taxon>Arthropoda</taxon>
        <taxon>Crustacea</taxon>
        <taxon>Multicrustacea</taxon>
        <taxon>Malacostraca</taxon>
        <taxon>Eumalacostraca</taxon>
        <taxon>Eucarida</taxon>
        <taxon>Decapoda</taxon>
        <taxon>Pleocyemata</taxon>
        <taxon>Anomura</taxon>
        <taxon>Galatheoidea</taxon>
        <taxon>Porcellanidae</taxon>
        <taxon>Petrolisthes</taxon>
    </lineage>
</organism>
<gene>
    <name evidence="3" type="ORF">Pcinc_012185</name>
    <name evidence="4" type="ORF">Pcinc_012201</name>
    <name evidence="2" type="ORF">Pcinc_016646</name>
</gene>
<dbReference type="AlphaFoldDB" id="A0AAE1G1P5"/>
<evidence type="ECO:0000313" key="5">
    <source>
        <dbReference type="Proteomes" id="UP001286313"/>
    </source>
</evidence>
<reference evidence="3" key="1">
    <citation type="submission" date="2023-10" db="EMBL/GenBank/DDBJ databases">
        <title>Genome assemblies of two species of porcelain crab, Petrolisthes cinctipes and Petrolisthes manimaculis (Anomura: Porcellanidae).</title>
        <authorList>
            <person name="Angst P."/>
        </authorList>
    </citation>
    <scope>NUCLEOTIDE SEQUENCE</scope>
    <source>
        <strain evidence="3">PB745_01</strain>
        <tissue evidence="3">Gill</tissue>
    </source>
</reference>
<keyword evidence="5" id="KW-1185">Reference proteome</keyword>
<name>A0AAE1G1P5_PETCI</name>
<dbReference type="EMBL" id="JAWQEG010000987">
    <property type="protein sequence ID" value="KAK3883486.1"/>
    <property type="molecule type" value="Genomic_DNA"/>
</dbReference>
<evidence type="ECO:0000313" key="4">
    <source>
        <dbReference type="EMBL" id="KAK3883502.1"/>
    </source>
</evidence>
<comment type="caution">
    <text evidence="3">The sequence shown here is derived from an EMBL/GenBank/DDBJ whole genome shotgun (WGS) entry which is preliminary data.</text>
</comment>
<evidence type="ECO:0000256" key="1">
    <source>
        <dbReference type="SAM" id="MobiDB-lite"/>
    </source>
</evidence>
<accession>A0AAE1G1P5</accession>